<keyword evidence="5" id="KW-0676">Redox-active center</keyword>
<dbReference type="InterPro" id="IPR005746">
    <property type="entry name" value="Thioredoxin"/>
</dbReference>
<dbReference type="InterPro" id="IPR013766">
    <property type="entry name" value="Thioredoxin_domain"/>
</dbReference>
<dbReference type="CDD" id="cd02956">
    <property type="entry name" value="ybbN"/>
    <property type="match status" value="1"/>
</dbReference>
<feature type="domain" description="Thioredoxin" evidence="7">
    <location>
        <begin position="6"/>
        <end position="113"/>
    </location>
</feature>
<dbReference type="InterPro" id="IPR011990">
    <property type="entry name" value="TPR-like_helical_dom_sf"/>
</dbReference>
<dbReference type="Pfam" id="PF14561">
    <property type="entry name" value="TPR_20"/>
    <property type="match status" value="1"/>
</dbReference>
<reference evidence="8 9" key="1">
    <citation type="submission" date="2019-03" db="EMBL/GenBank/DDBJ databases">
        <title>Genomic Encyclopedia of Type Strains, Phase IV (KMG-IV): sequencing the most valuable type-strain genomes for metagenomic binning, comparative biology and taxonomic classification.</title>
        <authorList>
            <person name="Goeker M."/>
        </authorList>
    </citation>
    <scope>NUCLEOTIDE SEQUENCE [LARGE SCALE GENOMIC DNA]</scope>
    <source>
        <strain evidence="8 9">DSM 16326</strain>
    </source>
</reference>
<dbReference type="NCBIfam" id="TIGR01068">
    <property type="entry name" value="thioredoxin"/>
    <property type="match status" value="1"/>
</dbReference>
<evidence type="ECO:0000256" key="1">
    <source>
        <dbReference type="ARBA" id="ARBA00008987"/>
    </source>
</evidence>
<protein>
    <recommendedName>
        <fullName evidence="6">Thioredoxin</fullName>
    </recommendedName>
</protein>
<dbReference type="PANTHER" id="PTHR45663">
    <property type="entry name" value="GEO12009P1"/>
    <property type="match status" value="1"/>
</dbReference>
<dbReference type="SUPFAM" id="SSF48452">
    <property type="entry name" value="TPR-like"/>
    <property type="match status" value="1"/>
</dbReference>
<dbReference type="Pfam" id="PF00085">
    <property type="entry name" value="Thioredoxin"/>
    <property type="match status" value="1"/>
</dbReference>
<keyword evidence="3" id="KW-0249">Electron transport</keyword>
<dbReference type="EMBL" id="SOQX01000002">
    <property type="protein sequence ID" value="TDY02403.1"/>
    <property type="molecule type" value="Genomic_DNA"/>
</dbReference>
<comment type="similarity">
    <text evidence="1">Belongs to the thioredoxin family.</text>
</comment>
<dbReference type="PROSITE" id="PS51352">
    <property type="entry name" value="THIOREDOXIN_2"/>
    <property type="match status" value="1"/>
</dbReference>
<dbReference type="InterPro" id="IPR036249">
    <property type="entry name" value="Thioredoxin-like_sf"/>
</dbReference>
<keyword evidence="9" id="KW-1185">Reference proteome</keyword>
<name>A0A4R8IYA7_9GAMM</name>
<sequence length="287" mass="32626">MSQSQYSFDVSAQTFQAQVIDASHQVPVLVDFWATWCGPCQSLMPVLEKLAEAYQGQFMLAKVEIDQQQELAAHFGVRSVPTVKLVKNGQIVDEFTGAQPEGEIRALLDKHIEGKPDTPMQQAIDRYEAGETEQALQQMQQIILDDKENMQNRVRFAEILIQEERYDDARQLLDSLSVDVQMSPEVSALYSKLELAETLADSDDIPTLEKRIETDPKDSEARYQLSARYAAEGRHDEAMQQLLEIVKRDRTYNDDAGRKGLLRMFELLGNQGELVSKYRRLLAQALN</sequence>
<dbReference type="Gene3D" id="3.40.30.10">
    <property type="entry name" value="Glutaredoxin"/>
    <property type="match status" value="1"/>
</dbReference>
<dbReference type="GO" id="GO:0006950">
    <property type="term" value="P:response to stress"/>
    <property type="evidence" value="ECO:0007669"/>
    <property type="project" value="UniProtKB-ARBA"/>
</dbReference>
<dbReference type="PRINTS" id="PR00421">
    <property type="entry name" value="THIOREDOXIN"/>
</dbReference>
<comment type="caution">
    <text evidence="8">The sequence shown here is derived from an EMBL/GenBank/DDBJ whole genome shotgun (WGS) entry which is preliminary data.</text>
</comment>
<organism evidence="8 9">
    <name type="scientific">Thiohalophilus thiocyanatoxydans</name>
    <dbReference type="NCBI Taxonomy" id="381308"/>
    <lineage>
        <taxon>Bacteria</taxon>
        <taxon>Pseudomonadati</taxon>
        <taxon>Pseudomonadota</taxon>
        <taxon>Gammaproteobacteria</taxon>
        <taxon>Thiohalomonadales</taxon>
        <taxon>Thiohalophilaceae</taxon>
        <taxon>Thiohalophilus</taxon>
    </lineage>
</organism>
<evidence type="ECO:0000313" key="9">
    <source>
        <dbReference type="Proteomes" id="UP000294914"/>
    </source>
</evidence>
<dbReference type="Proteomes" id="UP000294914">
    <property type="component" value="Unassembled WGS sequence"/>
</dbReference>
<keyword evidence="4" id="KW-1015">Disulfide bond</keyword>
<dbReference type="AlphaFoldDB" id="A0A4R8IYA7"/>
<proteinExistence type="inferred from homology"/>
<dbReference type="InterPro" id="IPR017937">
    <property type="entry name" value="Thioredoxin_CS"/>
</dbReference>
<dbReference type="GO" id="GO:0015035">
    <property type="term" value="F:protein-disulfide reductase activity"/>
    <property type="evidence" value="ECO:0007669"/>
    <property type="project" value="UniProtKB-UniRule"/>
</dbReference>
<dbReference type="GO" id="GO:0005737">
    <property type="term" value="C:cytoplasm"/>
    <property type="evidence" value="ECO:0007669"/>
    <property type="project" value="TreeGrafter"/>
</dbReference>
<evidence type="ECO:0000256" key="4">
    <source>
        <dbReference type="ARBA" id="ARBA00023157"/>
    </source>
</evidence>
<evidence type="ECO:0000256" key="3">
    <source>
        <dbReference type="ARBA" id="ARBA00022982"/>
    </source>
</evidence>
<gene>
    <name evidence="8" type="ORF">EDC23_0771</name>
</gene>
<dbReference type="PANTHER" id="PTHR45663:SF11">
    <property type="entry name" value="GEO12009P1"/>
    <property type="match status" value="1"/>
</dbReference>
<evidence type="ECO:0000256" key="2">
    <source>
        <dbReference type="ARBA" id="ARBA00022448"/>
    </source>
</evidence>
<dbReference type="RefSeq" id="WP_134081373.1">
    <property type="nucleotide sequence ID" value="NZ_SOQX01000002.1"/>
</dbReference>
<evidence type="ECO:0000313" key="8">
    <source>
        <dbReference type="EMBL" id="TDY02403.1"/>
    </source>
</evidence>
<evidence type="ECO:0000259" key="7">
    <source>
        <dbReference type="PROSITE" id="PS51352"/>
    </source>
</evidence>
<evidence type="ECO:0000256" key="6">
    <source>
        <dbReference type="NCBIfam" id="TIGR01068"/>
    </source>
</evidence>
<dbReference type="FunFam" id="3.40.30.10:FF:000001">
    <property type="entry name" value="Thioredoxin"/>
    <property type="match status" value="1"/>
</dbReference>
<accession>A0A4R8IYA7</accession>
<keyword evidence="2" id="KW-0813">Transport</keyword>
<evidence type="ECO:0000256" key="5">
    <source>
        <dbReference type="ARBA" id="ARBA00023284"/>
    </source>
</evidence>
<dbReference type="SUPFAM" id="SSF52833">
    <property type="entry name" value="Thioredoxin-like"/>
    <property type="match status" value="1"/>
</dbReference>
<dbReference type="OrthoDB" id="9790390at2"/>
<dbReference type="PROSITE" id="PS00194">
    <property type="entry name" value="THIOREDOXIN_1"/>
    <property type="match status" value="1"/>
</dbReference>
<dbReference type="Gene3D" id="1.25.40.10">
    <property type="entry name" value="Tetratricopeptide repeat domain"/>
    <property type="match status" value="2"/>
</dbReference>
<dbReference type="Pfam" id="PF14559">
    <property type="entry name" value="TPR_19"/>
    <property type="match status" value="1"/>
</dbReference>